<evidence type="ECO:0000313" key="4">
    <source>
        <dbReference type="Proteomes" id="UP001354931"/>
    </source>
</evidence>
<reference evidence="3 4" key="1">
    <citation type="submission" date="2022-10" db="EMBL/GenBank/DDBJ databases">
        <authorList>
            <person name="Xie J."/>
            <person name="Shen N."/>
        </authorList>
    </citation>
    <scope>NUCLEOTIDE SEQUENCE [LARGE SCALE GENOMIC DNA]</scope>
    <source>
        <strain evidence="3 4">YIM65594</strain>
    </source>
</reference>
<comment type="similarity">
    <text evidence="1">Belongs to the ROK (NagC/XylR) family.</text>
</comment>
<proteinExistence type="inferred from homology"/>
<evidence type="ECO:0000259" key="2">
    <source>
        <dbReference type="Pfam" id="PF09339"/>
    </source>
</evidence>
<dbReference type="PANTHER" id="PTHR18964">
    <property type="entry name" value="ROK (REPRESSOR, ORF, KINASE) FAMILY"/>
    <property type="match status" value="1"/>
</dbReference>
<dbReference type="InterPro" id="IPR005471">
    <property type="entry name" value="Tscrpt_reg_IclR_N"/>
</dbReference>
<dbReference type="PANTHER" id="PTHR18964:SF173">
    <property type="entry name" value="GLUCOKINASE"/>
    <property type="match status" value="1"/>
</dbReference>
<dbReference type="InterPro" id="IPR036388">
    <property type="entry name" value="WH-like_DNA-bd_sf"/>
</dbReference>
<comment type="caution">
    <text evidence="3">The sequence shown here is derived from an EMBL/GenBank/DDBJ whole genome shotgun (WGS) entry which is preliminary data.</text>
</comment>
<dbReference type="InterPro" id="IPR043129">
    <property type="entry name" value="ATPase_NBD"/>
</dbReference>
<dbReference type="Gene3D" id="3.30.420.40">
    <property type="match status" value="2"/>
</dbReference>
<accession>A0ABU6FEI7</accession>
<dbReference type="Pfam" id="PF09339">
    <property type="entry name" value="HTH_IclR"/>
    <property type="match status" value="1"/>
</dbReference>
<name>A0ABU6FEI7_9ACTN</name>
<protein>
    <submittedName>
        <fullName evidence="3">ROK family transcriptional regulator</fullName>
    </submittedName>
</protein>
<sequence>MSTSTLPRARLSVPTLRFRDGGGLLYSTLARLIASGTAVHRADLVERAGLARSTVTRHLDALIEAGVVAEGPGAARAGRGRPPQLLTLNPRAGLVAAADIGARDARLAVADLSQNPLADGHIAVDLAQGPEAVLGEVETALRELLASAADGSVPLCAVSVGLPGPVDHAAGAPVRPPIMPGWDGYPVGDALAERFGCAVLVDNDVNLMALGEARSLPEDQLPLLFVKVSTGIGGGLVSADGELHRGADGAAGDIGHLPVISGGASKVVCRCGKSGCVEAVASAAVMIRHLNAAREEPGSELSGTGDLARLVAHGDPEALRVVRAGAERIGEVVALLLHVYNPARVVLGGALAGAGDELLAGVRSVVYRQALPLATRRLVLEPSVLGERAGWVGGTVLAVEHVLSPDGVVDLMARRQEVPQATGLRP</sequence>
<dbReference type="InterPro" id="IPR036390">
    <property type="entry name" value="WH_DNA-bd_sf"/>
</dbReference>
<dbReference type="SUPFAM" id="SSF46785">
    <property type="entry name" value="Winged helix' DNA-binding domain"/>
    <property type="match status" value="1"/>
</dbReference>
<dbReference type="EMBL" id="JAOZYC010000164">
    <property type="protein sequence ID" value="MEB8342460.1"/>
    <property type="molecule type" value="Genomic_DNA"/>
</dbReference>
<organism evidence="3 4">
    <name type="scientific">Streptomyces endophyticus</name>
    <dbReference type="NCBI Taxonomy" id="714166"/>
    <lineage>
        <taxon>Bacteria</taxon>
        <taxon>Bacillati</taxon>
        <taxon>Actinomycetota</taxon>
        <taxon>Actinomycetes</taxon>
        <taxon>Kitasatosporales</taxon>
        <taxon>Streptomycetaceae</taxon>
        <taxon>Streptomyces</taxon>
    </lineage>
</organism>
<dbReference type="Gene3D" id="1.10.10.10">
    <property type="entry name" value="Winged helix-like DNA-binding domain superfamily/Winged helix DNA-binding domain"/>
    <property type="match status" value="1"/>
</dbReference>
<dbReference type="Pfam" id="PF00480">
    <property type="entry name" value="ROK"/>
    <property type="match status" value="1"/>
</dbReference>
<evidence type="ECO:0000256" key="1">
    <source>
        <dbReference type="ARBA" id="ARBA00006479"/>
    </source>
</evidence>
<evidence type="ECO:0000313" key="3">
    <source>
        <dbReference type="EMBL" id="MEB8342460.1"/>
    </source>
</evidence>
<dbReference type="RefSeq" id="WP_326021941.1">
    <property type="nucleotide sequence ID" value="NZ_JAOZYC010000164.1"/>
</dbReference>
<feature type="domain" description="HTH iclR-type" evidence="2">
    <location>
        <begin position="37"/>
        <end position="69"/>
    </location>
</feature>
<dbReference type="SUPFAM" id="SSF53067">
    <property type="entry name" value="Actin-like ATPase domain"/>
    <property type="match status" value="1"/>
</dbReference>
<gene>
    <name evidence="3" type="ORF">OKJ99_33700</name>
</gene>
<dbReference type="Proteomes" id="UP001354931">
    <property type="component" value="Unassembled WGS sequence"/>
</dbReference>
<dbReference type="InterPro" id="IPR000600">
    <property type="entry name" value="ROK"/>
</dbReference>
<keyword evidence="4" id="KW-1185">Reference proteome</keyword>